<gene>
    <name evidence="15 17" type="primary">pfkA</name>
    <name evidence="17" type="ORF">U732_3602</name>
</gene>
<dbReference type="GO" id="GO:0070095">
    <property type="term" value="F:fructose-6-phosphate binding"/>
    <property type="evidence" value="ECO:0007669"/>
    <property type="project" value="TreeGrafter"/>
</dbReference>
<evidence type="ECO:0000256" key="2">
    <source>
        <dbReference type="ARBA" id="ARBA00002659"/>
    </source>
</evidence>
<feature type="domain" description="Phosphofructokinase" evidence="16">
    <location>
        <begin position="4"/>
        <end position="279"/>
    </location>
</feature>
<proteinExistence type="inferred from homology"/>
<dbReference type="InterPro" id="IPR012003">
    <property type="entry name" value="ATP_PFK_prok-type"/>
</dbReference>
<dbReference type="RefSeq" id="WP_039630810.1">
    <property type="nucleotide sequence ID" value="NZ_AYSO01000013.1"/>
</dbReference>
<feature type="binding site" description="in other chain" evidence="15">
    <location>
        <begin position="169"/>
        <end position="171"/>
    </location>
    <ligand>
        <name>substrate</name>
        <note>ligand shared between dimeric partners</note>
    </ligand>
</feature>
<comment type="similarity">
    <text evidence="15">Belongs to the phosphofructokinase type A (PFKA) family. ATP-dependent PFK group I subfamily. Prokaryotic clade 'B1' sub-subfamily.</text>
</comment>
<organism evidence="17 18">
    <name type="scientific">Clostridium argentinense CDC 2741</name>
    <dbReference type="NCBI Taxonomy" id="1418104"/>
    <lineage>
        <taxon>Bacteria</taxon>
        <taxon>Bacillati</taxon>
        <taxon>Bacillota</taxon>
        <taxon>Clostridia</taxon>
        <taxon>Eubacteriales</taxon>
        <taxon>Clostridiaceae</taxon>
        <taxon>Clostridium</taxon>
    </lineage>
</organism>
<evidence type="ECO:0000256" key="8">
    <source>
        <dbReference type="ARBA" id="ARBA00022723"/>
    </source>
</evidence>
<dbReference type="GO" id="GO:0006002">
    <property type="term" value="P:fructose 6-phosphate metabolic process"/>
    <property type="evidence" value="ECO:0007669"/>
    <property type="project" value="UniProtKB-UniRule"/>
</dbReference>
<comment type="catalytic activity">
    <reaction evidence="14 15">
        <text>beta-D-fructose 6-phosphate + ATP = beta-D-fructose 1,6-bisphosphate + ADP + H(+)</text>
        <dbReference type="Rhea" id="RHEA:16109"/>
        <dbReference type="ChEBI" id="CHEBI:15378"/>
        <dbReference type="ChEBI" id="CHEBI:30616"/>
        <dbReference type="ChEBI" id="CHEBI:32966"/>
        <dbReference type="ChEBI" id="CHEBI:57634"/>
        <dbReference type="ChEBI" id="CHEBI:456216"/>
        <dbReference type="EC" id="2.7.1.11"/>
    </reaction>
</comment>
<feature type="binding site" evidence="15">
    <location>
        <position position="162"/>
    </location>
    <ligand>
        <name>substrate</name>
        <note>ligand shared between dimeric partners</note>
    </ligand>
</feature>
<name>A0A0C1U527_9CLOT</name>
<dbReference type="GO" id="GO:0061621">
    <property type="term" value="P:canonical glycolysis"/>
    <property type="evidence" value="ECO:0007669"/>
    <property type="project" value="TreeGrafter"/>
</dbReference>
<dbReference type="PANTHER" id="PTHR13697:SF4">
    <property type="entry name" value="ATP-DEPENDENT 6-PHOSPHOFRUCTOKINASE"/>
    <property type="match status" value="1"/>
</dbReference>
<dbReference type="Gene3D" id="3.40.50.450">
    <property type="match status" value="1"/>
</dbReference>
<evidence type="ECO:0000313" key="18">
    <source>
        <dbReference type="Proteomes" id="UP000031366"/>
    </source>
</evidence>
<feature type="binding site" evidence="15">
    <location>
        <begin position="72"/>
        <end position="73"/>
    </location>
    <ligand>
        <name>ATP</name>
        <dbReference type="ChEBI" id="CHEBI:30616"/>
    </ligand>
</feature>
<protein>
    <recommendedName>
        <fullName evidence="15">ATP-dependent 6-phosphofructokinase</fullName>
        <shortName evidence="15">ATP-PFK</shortName>
        <shortName evidence="15">Phosphofructokinase</shortName>
        <ecNumber evidence="15">2.7.1.11</ecNumber>
    </recommendedName>
    <alternativeName>
        <fullName evidence="15">Phosphohexokinase</fullName>
    </alternativeName>
</protein>
<dbReference type="PANTHER" id="PTHR13697">
    <property type="entry name" value="PHOSPHOFRUCTOKINASE"/>
    <property type="match status" value="1"/>
</dbReference>
<feature type="binding site" evidence="15">
    <location>
        <begin position="102"/>
        <end position="105"/>
    </location>
    <ligand>
        <name>ATP</name>
        <dbReference type="ChEBI" id="CHEBI:30616"/>
    </ligand>
</feature>
<dbReference type="NCBIfam" id="NF002872">
    <property type="entry name" value="PRK03202.1"/>
    <property type="match status" value="1"/>
</dbReference>
<feature type="binding site" description="in other chain" evidence="15">
    <location>
        <position position="154"/>
    </location>
    <ligand>
        <name>ADP</name>
        <dbReference type="ChEBI" id="CHEBI:456216"/>
        <note>allosteric activator; ligand shared between dimeric partners</note>
    </ligand>
</feature>
<keyword evidence="13 15" id="KW-0324">Glycolysis</keyword>
<feature type="binding site" description="in other chain" evidence="15">
    <location>
        <position position="211"/>
    </location>
    <ligand>
        <name>ADP</name>
        <dbReference type="ChEBI" id="CHEBI:456216"/>
        <note>allosteric activator; ligand shared between dimeric partners</note>
    </ligand>
</feature>
<dbReference type="GO" id="GO:0016208">
    <property type="term" value="F:AMP binding"/>
    <property type="evidence" value="ECO:0007669"/>
    <property type="project" value="TreeGrafter"/>
</dbReference>
<dbReference type="UniPathway" id="UPA00109">
    <property type="reaction ID" value="UER00182"/>
</dbReference>
<dbReference type="Gene3D" id="3.40.50.460">
    <property type="entry name" value="Phosphofructokinase domain"/>
    <property type="match status" value="1"/>
</dbReference>
<dbReference type="InterPro" id="IPR000023">
    <property type="entry name" value="Phosphofructokinase_dom"/>
</dbReference>
<comment type="cofactor">
    <cofactor evidence="1 15">
        <name>Mg(2+)</name>
        <dbReference type="ChEBI" id="CHEBI:18420"/>
    </cofactor>
</comment>
<dbReference type="OrthoDB" id="9802503at2"/>
<evidence type="ECO:0000256" key="13">
    <source>
        <dbReference type="ARBA" id="ARBA00023152"/>
    </source>
</evidence>
<evidence type="ECO:0000256" key="14">
    <source>
        <dbReference type="ARBA" id="ARBA00048070"/>
    </source>
</evidence>
<dbReference type="FunFam" id="3.40.50.450:FF:000001">
    <property type="entry name" value="ATP-dependent 6-phosphofructokinase"/>
    <property type="match status" value="1"/>
</dbReference>
<keyword evidence="8 15" id="KW-0479">Metal-binding</keyword>
<dbReference type="FunFam" id="3.40.50.460:FF:000002">
    <property type="entry name" value="ATP-dependent 6-phosphofructokinase"/>
    <property type="match status" value="1"/>
</dbReference>
<evidence type="ECO:0000259" key="16">
    <source>
        <dbReference type="Pfam" id="PF00365"/>
    </source>
</evidence>
<keyword evidence="9 15" id="KW-0547">Nucleotide-binding</keyword>
<dbReference type="InterPro" id="IPR022953">
    <property type="entry name" value="ATP_PFK"/>
</dbReference>
<feature type="binding site" description="in other chain" evidence="15">
    <location>
        <begin position="125"/>
        <end position="127"/>
    </location>
    <ligand>
        <name>substrate</name>
        <note>ligand shared between dimeric partners</note>
    </ligand>
</feature>
<sequence length="323" mass="34589">MKTIGVLTSGGDSPAMNAAIRAVVRMGTDSNLRVLGIQNGYNGLIHGDVMELNRSSVADIIHRGGTMLKTARSDDFKTPQGREKAINVMEVLKIDGLIVIGGDGSFKGAQLLSENGVPTIGVPGTIDNDLPYTEYTIGFDTALNTVLDAINKIRDTSTSHQRVSVIEVMGRECGDLALHAGIAGGAESVILPEKEFNFDEICQAIFEGKRRGKLHNLIILAEGVAKNIGGAHQLVEKIEAVTGIESRATVLGYIQRGGNPSAFDRVLASKLGAKAVELLIQGKGGRVVGMREGKIIDMDINEALKMKRSFDEKLYNISRALSY</sequence>
<dbReference type="GO" id="GO:0005524">
    <property type="term" value="F:ATP binding"/>
    <property type="evidence" value="ECO:0007669"/>
    <property type="project" value="UniProtKB-UniRule"/>
</dbReference>
<comment type="activity regulation">
    <text evidence="15">Allosterically activated by ADP and other diphosphonucleosides, and allosterically inhibited by phosphoenolpyruvate.</text>
</comment>
<dbReference type="GO" id="GO:0046872">
    <property type="term" value="F:metal ion binding"/>
    <property type="evidence" value="ECO:0007669"/>
    <property type="project" value="UniProtKB-KW"/>
</dbReference>
<keyword evidence="6 15" id="KW-0021">Allosteric enzyme</keyword>
<feature type="binding site" evidence="15">
    <location>
        <position position="11"/>
    </location>
    <ligand>
        <name>ATP</name>
        <dbReference type="ChEBI" id="CHEBI:30616"/>
    </ligand>
</feature>
<feature type="binding site" evidence="15">
    <location>
        <begin position="21"/>
        <end position="25"/>
    </location>
    <ligand>
        <name>ADP</name>
        <dbReference type="ChEBI" id="CHEBI:456216"/>
        <note>allosteric activator; ligand shared between dimeric partners</note>
    </ligand>
</feature>
<dbReference type="GO" id="GO:0048029">
    <property type="term" value="F:monosaccharide binding"/>
    <property type="evidence" value="ECO:0007669"/>
    <property type="project" value="TreeGrafter"/>
</dbReference>
<dbReference type="Pfam" id="PF00365">
    <property type="entry name" value="PFK"/>
    <property type="match status" value="1"/>
</dbReference>
<evidence type="ECO:0000256" key="11">
    <source>
        <dbReference type="ARBA" id="ARBA00022840"/>
    </source>
</evidence>
<reference evidence="17 18" key="1">
    <citation type="journal article" date="2015" name="Infect. Genet. Evol.">
        <title>Genomic sequences of six botulinum neurotoxin-producing strains representing three clostridial species illustrate the mobility and diversity of botulinum neurotoxin genes.</title>
        <authorList>
            <person name="Smith T.J."/>
            <person name="Hill K.K."/>
            <person name="Xie G."/>
            <person name="Foley B.T."/>
            <person name="Williamson C.H."/>
            <person name="Foster J.T."/>
            <person name="Johnson S.L."/>
            <person name="Chertkov O."/>
            <person name="Teshima H."/>
            <person name="Gibbons H.S."/>
            <person name="Johnsky L.A."/>
            <person name="Karavis M.A."/>
            <person name="Smith L.A."/>
        </authorList>
    </citation>
    <scope>NUCLEOTIDE SEQUENCE [LARGE SCALE GENOMIC DNA]</scope>
    <source>
        <strain evidence="17 18">CDC 2741</strain>
    </source>
</reference>
<dbReference type="GO" id="GO:0030388">
    <property type="term" value="P:fructose 1,6-bisphosphate metabolic process"/>
    <property type="evidence" value="ECO:0007669"/>
    <property type="project" value="TreeGrafter"/>
</dbReference>
<comment type="pathway">
    <text evidence="4 15">Carbohydrate degradation; glycolysis; D-glyceraldehyde 3-phosphate and glycerone phosphate from D-glucose: step 3/4.</text>
</comment>
<evidence type="ECO:0000313" key="17">
    <source>
        <dbReference type="EMBL" id="KIE47854.1"/>
    </source>
</evidence>
<dbReference type="STRING" id="29341.RSJ17_17945"/>
<dbReference type="AlphaFoldDB" id="A0A0C1U527"/>
<comment type="subcellular location">
    <subcellularLocation>
        <location evidence="3 15">Cytoplasm</location>
    </subcellularLocation>
</comment>
<keyword evidence="7 15" id="KW-0808">Transferase</keyword>
<evidence type="ECO:0000256" key="3">
    <source>
        <dbReference type="ARBA" id="ARBA00004496"/>
    </source>
</evidence>
<dbReference type="HAMAP" id="MF_00339">
    <property type="entry name" value="Phosphofructokinase_I_B1"/>
    <property type="match status" value="1"/>
</dbReference>
<feature type="binding site" evidence="15">
    <location>
        <position position="247"/>
    </location>
    <ligand>
        <name>substrate</name>
        <note>ligand shared between dimeric partners</note>
    </ligand>
</feature>
<keyword evidence="11 15" id="KW-0067">ATP-binding</keyword>
<feature type="binding site" evidence="15">
    <location>
        <position position="103"/>
    </location>
    <ligand>
        <name>Mg(2+)</name>
        <dbReference type="ChEBI" id="CHEBI:18420"/>
        <note>catalytic</note>
    </ligand>
</feature>
<comment type="function">
    <text evidence="2 15">Catalyzes the phosphorylation of D-fructose 6-phosphate to fructose 1,6-bisphosphate by ATP, the first committing step of glycolysis.</text>
</comment>
<feature type="binding site" description="in other chain" evidence="15">
    <location>
        <begin position="253"/>
        <end position="256"/>
    </location>
    <ligand>
        <name>substrate</name>
        <note>ligand shared between dimeric partners</note>
    </ligand>
</feature>
<keyword evidence="12 15" id="KW-0460">Magnesium</keyword>
<dbReference type="GO" id="GO:0005945">
    <property type="term" value="C:6-phosphofructokinase complex"/>
    <property type="evidence" value="ECO:0007669"/>
    <property type="project" value="TreeGrafter"/>
</dbReference>
<evidence type="ECO:0000256" key="9">
    <source>
        <dbReference type="ARBA" id="ARBA00022741"/>
    </source>
</evidence>
<comment type="caution">
    <text evidence="17">The sequence shown here is derived from an EMBL/GenBank/DDBJ whole genome shotgun (WGS) entry which is preliminary data.</text>
</comment>
<accession>A0A0C1U527</accession>
<comment type="caution">
    <text evidence="15">Lacks conserved residue(s) required for the propagation of feature annotation.</text>
</comment>
<feature type="binding site" description="in other chain" evidence="15">
    <location>
        <begin position="213"/>
        <end position="215"/>
    </location>
    <ligand>
        <name>ADP</name>
        <dbReference type="ChEBI" id="CHEBI:456216"/>
        <note>allosteric activator; ligand shared between dimeric partners</note>
    </ligand>
</feature>
<evidence type="ECO:0000256" key="12">
    <source>
        <dbReference type="ARBA" id="ARBA00022842"/>
    </source>
</evidence>
<dbReference type="GO" id="GO:0003872">
    <property type="term" value="F:6-phosphofructokinase activity"/>
    <property type="evidence" value="ECO:0007669"/>
    <property type="project" value="UniProtKB-UniRule"/>
</dbReference>
<dbReference type="PRINTS" id="PR00476">
    <property type="entry name" value="PHFRCTKINASE"/>
</dbReference>
<evidence type="ECO:0000256" key="1">
    <source>
        <dbReference type="ARBA" id="ARBA00001946"/>
    </source>
</evidence>
<keyword evidence="5 15" id="KW-0963">Cytoplasm</keyword>
<evidence type="ECO:0000256" key="7">
    <source>
        <dbReference type="ARBA" id="ARBA00022679"/>
    </source>
</evidence>
<dbReference type="SUPFAM" id="SSF53784">
    <property type="entry name" value="Phosphofructokinase"/>
    <property type="match status" value="1"/>
</dbReference>
<evidence type="ECO:0000256" key="10">
    <source>
        <dbReference type="ARBA" id="ARBA00022777"/>
    </source>
</evidence>
<dbReference type="EMBL" id="AYSO01000013">
    <property type="protein sequence ID" value="KIE47854.1"/>
    <property type="molecule type" value="Genomic_DNA"/>
</dbReference>
<evidence type="ECO:0000256" key="15">
    <source>
        <dbReference type="HAMAP-Rule" id="MF_00339"/>
    </source>
</evidence>
<feature type="binding site" description="in other chain" evidence="15">
    <location>
        <begin position="185"/>
        <end position="187"/>
    </location>
    <ligand>
        <name>ADP</name>
        <dbReference type="ChEBI" id="CHEBI:456216"/>
        <note>allosteric activator; ligand shared between dimeric partners</note>
    </ligand>
</feature>
<dbReference type="NCBIfam" id="TIGR02482">
    <property type="entry name" value="PFKA_ATP"/>
    <property type="match status" value="1"/>
</dbReference>
<evidence type="ECO:0000256" key="4">
    <source>
        <dbReference type="ARBA" id="ARBA00004679"/>
    </source>
</evidence>
<keyword evidence="18" id="KW-1185">Reference proteome</keyword>
<dbReference type="GO" id="GO:0042802">
    <property type="term" value="F:identical protein binding"/>
    <property type="evidence" value="ECO:0007669"/>
    <property type="project" value="TreeGrafter"/>
</dbReference>
<dbReference type="InterPro" id="IPR012828">
    <property type="entry name" value="PFKA_ATP_prok"/>
</dbReference>
<evidence type="ECO:0000256" key="6">
    <source>
        <dbReference type="ARBA" id="ARBA00022533"/>
    </source>
</evidence>
<dbReference type="Proteomes" id="UP000031366">
    <property type="component" value="Unassembled WGS sequence"/>
</dbReference>
<comment type="subunit">
    <text evidence="15">Homotetramer.</text>
</comment>
<keyword evidence="10 15" id="KW-0418">Kinase</keyword>
<evidence type="ECO:0000256" key="5">
    <source>
        <dbReference type="ARBA" id="ARBA00022490"/>
    </source>
</evidence>
<feature type="active site" description="Proton acceptor" evidence="15">
    <location>
        <position position="127"/>
    </location>
</feature>
<dbReference type="EC" id="2.7.1.11" evidence="15"/>
<feature type="binding site" description="in other chain" evidence="15">
    <location>
        <position position="222"/>
    </location>
    <ligand>
        <name>substrate</name>
        <note>ligand shared between dimeric partners</note>
    </ligand>
</feature>
<dbReference type="InterPro" id="IPR035966">
    <property type="entry name" value="PKF_sf"/>
</dbReference>
<dbReference type="PIRSF" id="PIRSF000532">
    <property type="entry name" value="ATP_PFK_prok"/>
    <property type="match status" value="1"/>
</dbReference>